<dbReference type="Proteomes" id="UP000444960">
    <property type="component" value="Unassembled WGS sequence"/>
</dbReference>
<dbReference type="EMBL" id="BJOV01000008">
    <property type="protein sequence ID" value="GEE04153.1"/>
    <property type="molecule type" value="Genomic_DNA"/>
</dbReference>
<sequence>MTRSLIDVERHVEDVIEDFDWLVGGGVSPEHAASRVGVALSTISTYRSRSKAAS</sequence>
<dbReference type="EMBL" id="BJOV01000002">
    <property type="protein sequence ID" value="GEE00224.1"/>
    <property type="molecule type" value="Genomic_DNA"/>
</dbReference>
<evidence type="ECO:0000313" key="1">
    <source>
        <dbReference type="EMBL" id="GEE00224.1"/>
    </source>
</evidence>
<evidence type="ECO:0000313" key="2">
    <source>
        <dbReference type="EMBL" id="GEE04153.1"/>
    </source>
</evidence>
<name>A0A7I9V4X4_9ACTN</name>
<dbReference type="AlphaFoldDB" id="A0A7I9V4X4"/>
<keyword evidence="3" id="KW-1185">Reference proteome</keyword>
<reference evidence="3" key="1">
    <citation type="submission" date="2019-06" db="EMBL/GenBank/DDBJ databases">
        <title>Gordonia isolated from sludge of a wastewater treatment plant.</title>
        <authorList>
            <person name="Tamura T."/>
            <person name="Aoyama K."/>
            <person name="Kang Y."/>
            <person name="Saito S."/>
            <person name="Akiyama N."/>
            <person name="Yazawa K."/>
            <person name="Gonoi T."/>
            <person name="Mikami Y."/>
        </authorList>
    </citation>
    <scope>NUCLEOTIDE SEQUENCE [LARGE SCALE GENOMIC DNA]</scope>
    <source>
        <strain evidence="3">NBRC 107696</strain>
    </source>
</reference>
<comment type="caution">
    <text evidence="1">The sequence shown here is derived from an EMBL/GenBank/DDBJ whole genome shotgun (WGS) entry which is preliminary data.</text>
</comment>
<gene>
    <name evidence="1" type="ORF">nbrc107696_06700</name>
    <name evidence="2" type="ORF">nbrc107696_45990</name>
</gene>
<protein>
    <recommendedName>
        <fullName evidence="4">Transposase</fullName>
    </recommendedName>
</protein>
<reference evidence="1" key="2">
    <citation type="journal article" date="2020" name="Int. J. Syst. Evol. Microbiol.">
        <title>Gordonia crocea sp. nov. and Gordonia spumicola sp. nov. isolated from sludge of a wastewater treatment plant.</title>
        <authorList>
            <person name="Tamura T."/>
            <person name="Saito S."/>
            <person name="Hamada M."/>
            <person name="Kang Y."/>
            <person name="Hoshino Y."/>
            <person name="Gonoi T."/>
            <person name="Mikami Y."/>
            <person name="Yaguchi T."/>
        </authorList>
    </citation>
    <scope>NUCLEOTIDE SEQUENCE</scope>
    <source>
        <strain evidence="1">NBRC 107696</strain>
    </source>
</reference>
<dbReference type="RefSeq" id="WP_161894150.1">
    <property type="nucleotide sequence ID" value="NZ_BJOV01000002.1"/>
</dbReference>
<evidence type="ECO:0008006" key="4">
    <source>
        <dbReference type="Google" id="ProtNLM"/>
    </source>
</evidence>
<evidence type="ECO:0000313" key="3">
    <source>
        <dbReference type="Proteomes" id="UP000444960"/>
    </source>
</evidence>
<proteinExistence type="predicted"/>
<organism evidence="1 3">
    <name type="scientific">Gordonia spumicola</name>
    <dbReference type="NCBI Taxonomy" id="589161"/>
    <lineage>
        <taxon>Bacteria</taxon>
        <taxon>Bacillati</taxon>
        <taxon>Actinomycetota</taxon>
        <taxon>Actinomycetes</taxon>
        <taxon>Mycobacteriales</taxon>
        <taxon>Gordoniaceae</taxon>
        <taxon>Gordonia</taxon>
    </lineage>
</organism>
<accession>A0A7I9V4X4</accession>